<dbReference type="RefSeq" id="XP_007769268.1">
    <property type="nucleotide sequence ID" value="XM_007771078.1"/>
</dbReference>
<feature type="compositionally biased region" description="Polar residues" evidence="1">
    <location>
        <begin position="58"/>
        <end position="68"/>
    </location>
</feature>
<accession>A0A5M3MME5</accession>
<dbReference type="GeneID" id="19211396"/>
<name>A0A5M3MME5_CONPW</name>
<proteinExistence type="predicted"/>
<comment type="caution">
    <text evidence="3">The sequence shown here is derived from an EMBL/GenBank/DDBJ whole genome shotgun (WGS) entry which is preliminary data.</text>
</comment>
<evidence type="ECO:0000259" key="2">
    <source>
        <dbReference type="Pfam" id="PF20149"/>
    </source>
</evidence>
<dbReference type="OMA" id="CTINAFP"/>
<sequence length="515" mass="58063">MPSDTVLPRSGNKRPVRLSDKVKQNAAHAAEKDAQRRQQDIIRNQTRMVRDAKKAQKSGASTQASGTTKTKHAATRSVQSPARADDLFNATVVETLRSNAQERGYPLQLIPRATAVPPSTQAPRHRHGPSLRQSPSRRLTPDKVQQLIRERTNTPSSNEHFDQGDEDDNNVFTHAGAKRSARPSDDIELDDDDNFFTNKRLRHDLEVDDPTNDDDDLLMEYTSDGEINTTDDAGDISSSGDHTRRRPKARDFPSDVQQLIFAAIHVFYALMCNGHAFPTSFQEYSWSDKAWKKACDHYEHDIRLTAELRKLITDRTSHLRGELKTKARPLVASAFGFEDTVDEDAQAANRKLVEDLKKDSSFVYRVRGNTPEEHRGMFLAKIIQQLINDIFYKGKKATAVKWEEFFTTFPKPGFALVLSAIECAIDEWQSGSFHRVSFSEMDYRAVFETHLKNLDDFEGQGDNADQVLTKFMQRVHQIGSSHAGIATRSRAPQPINNPAVFATAKADMLLDLESN</sequence>
<evidence type="ECO:0000313" key="4">
    <source>
        <dbReference type="Proteomes" id="UP000053558"/>
    </source>
</evidence>
<feature type="region of interest" description="Disordered" evidence="1">
    <location>
        <begin position="104"/>
        <end position="171"/>
    </location>
</feature>
<organism evidence="3 4">
    <name type="scientific">Coniophora puteana (strain RWD-64-598)</name>
    <name type="common">Brown rot fungus</name>
    <dbReference type="NCBI Taxonomy" id="741705"/>
    <lineage>
        <taxon>Eukaryota</taxon>
        <taxon>Fungi</taxon>
        <taxon>Dikarya</taxon>
        <taxon>Basidiomycota</taxon>
        <taxon>Agaricomycotina</taxon>
        <taxon>Agaricomycetes</taxon>
        <taxon>Agaricomycetidae</taxon>
        <taxon>Boletales</taxon>
        <taxon>Coniophorineae</taxon>
        <taxon>Coniophoraceae</taxon>
        <taxon>Coniophora</taxon>
    </lineage>
</organism>
<gene>
    <name evidence="3" type="ORF">CONPUDRAFT_90562</name>
</gene>
<protein>
    <recommendedName>
        <fullName evidence="2">DUF6532 domain-containing protein</fullName>
    </recommendedName>
</protein>
<evidence type="ECO:0000256" key="1">
    <source>
        <dbReference type="SAM" id="MobiDB-lite"/>
    </source>
</evidence>
<feature type="domain" description="DUF6532" evidence="2">
    <location>
        <begin position="262"/>
        <end position="457"/>
    </location>
</feature>
<feature type="region of interest" description="Disordered" evidence="1">
    <location>
        <begin position="224"/>
        <end position="250"/>
    </location>
</feature>
<dbReference type="InterPro" id="IPR045341">
    <property type="entry name" value="DUF6532"/>
</dbReference>
<evidence type="ECO:0000313" key="3">
    <source>
        <dbReference type="EMBL" id="EIW80283.1"/>
    </source>
</evidence>
<dbReference type="KEGG" id="cput:CONPUDRAFT_90562"/>
<dbReference type="AlphaFoldDB" id="A0A5M3MME5"/>
<keyword evidence="4" id="KW-1185">Reference proteome</keyword>
<dbReference type="EMBL" id="JH711579">
    <property type="protein sequence ID" value="EIW80283.1"/>
    <property type="molecule type" value="Genomic_DNA"/>
</dbReference>
<reference evidence="4" key="1">
    <citation type="journal article" date="2012" name="Science">
        <title>The Paleozoic origin of enzymatic lignin decomposition reconstructed from 31 fungal genomes.</title>
        <authorList>
            <person name="Floudas D."/>
            <person name="Binder M."/>
            <person name="Riley R."/>
            <person name="Barry K."/>
            <person name="Blanchette R.A."/>
            <person name="Henrissat B."/>
            <person name="Martinez A.T."/>
            <person name="Otillar R."/>
            <person name="Spatafora J.W."/>
            <person name="Yadav J.S."/>
            <person name="Aerts A."/>
            <person name="Benoit I."/>
            <person name="Boyd A."/>
            <person name="Carlson A."/>
            <person name="Copeland A."/>
            <person name="Coutinho P.M."/>
            <person name="de Vries R.P."/>
            <person name="Ferreira P."/>
            <person name="Findley K."/>
            <person name="Foster B."/>
            <person name="Gaskell J."/>
            <person name="Glotzer D."/>
            <person name="Gorecki P."/>
            <person name="Heitman J."/>
            <person name="Hesse C."/>
            <person name="Hori C."/>
            <person name="Igarashi K."/>
            <person name="Jurgens J.A."/>
            <person name="Kallen N."/>
            <person name="Kersten P."/>
            <person name="Kohler A."/>
            <person name="Kuees U."/>
            <person name="Kumar T.K.A."/>
            <person name="Kuo A."/>
            <person name="LaButti K."/>
            <person name="Larrondo L.F."/>
            <person name="Lindquist E."/>
            <person name="Ling A."/>
            <person name="Lombard V."/>
            <person name="Lucas S."/>
            <person name="Lundell T."/>
            <person name="Martin R."/>
            <person name="McLaughlin D.J."/>
            <person name="Morgenstern I."/>
            <person name="Morin E."/>
            <person name="Murat C."/>
            <person name="Nagy L.G."/>
            <person name="Nolan M."/>
            <person name="Ohm R.A."/>
            <person name="Patyshakuliyeva A."/>
            <person name="Rokas A."/>
            <person name="Ruiz-Duenas F.J."/>
            <person name="Sabat G."/>
            <person name="Salamov A."/>
            <person name="Samejima M."/>
            <person name="Schmutz J."/>
            <person name="Slot J.C."/>
            <person name="St John F."/>
            <person name="Stenlid J."/>
            <person name="Sun H."/>
            <person name="Sun S."/>
            <person name="Syed K."/>
            <person name="Tsang A."/>
            <person name="Wiebenga A."/>
            <person name="Young D."/>
            <person name="Pisabarro A."/>
            <person name="Eastwood D.C."/>
            <person name="Martin F."/>
            <person name="Cullen D."/>
            <person name="Grigoriev I.V."/>
            <person name="Hibbett D.S."/>
        </authorList>
    </citation>
    <scope>NUCLEOTIDE SEQUENCE [LARGE SCALE GENOMIC DNA]</scope>
    <source>
        <strain evidence="4">RWD-64-598 SS2</strain>
    </source>
</reference>
<dbReference type="Pfam" id="PF20149">
    <property type="entry name" value="DUF6532"/>
    <property type="match status" value="1"/>
</dbReference>
<feature type="compositionally biased region" description="Basic and acidic residues" evidence="1">
    <location>
        <begin position="17"/>
        <end position="40"/>
    </location>
</feature>
<feature type="region of interest" description="Disordered" evidence="1">
    <location>
        <begin position="1"/>
        <end position="88"/>
    </location>
</feature>
<feature type="compositionally biased region" description="Polar residues" evidence="1">
    <location>
        <begin position="225"/>
        <end position="240"/>
    </location>
</feature>
<dbReference type="Proteomes" id="UP000053558">
    <property type="component" value="Unassembled WGS sequence"/>
</dbReference>
<dbReference type="OrthoDB" id="3148220at2759"/>